<evidence type="ECO:0000313" key="2">
    <source>
        <dbReference type="Proteomes" id="UP000765509"/>
    </source>
</evidence>
<reference evidence="1" key="1">
    <citation type="submission" date="2021-03" db="EMBL/GenBank/DDBJ databases">
        <title>Draft genome sequence of rust myrtle Austropuccinia psidii MF-1, a brazilian biotype.</title>
        <authorList>
            <person name="Quecine M.C."/>
            <person name="Pachon D.M.R."/>
            <person name="Bonatelli M.L."/>
            <person name="Correr F.H."/>
            <person name="Franceschini L.M."/>
            <person name="Leite T.F."/>
            <person name="Margarido G.R.A."/>
            <person name="Almeida C.A."/>
            <person name="Ferrarezi J.A."/>
            <person name="Labate C.A."/>
        </authorList>
    </citation>
    <scope>NUCLEOTIDE SEQUENCE</scope>
    <source>
        <strain evidence="1">MF-1</strain>
    </source>
</reference>
<accession>A0A9Q3KR61</accession>
<dbReference type="Proteomes" id="UP000765509">
    <property type="component" value="Unassembled WGS sequence"/>
</dbReference>
<organism evidence="1 2">
    <name type="scientific">Austropuccinia psidii MF-1</name>
    <dbReference type="NCBI Taxonomy" id="1389203"/>
    <lineage>
        <taxon>Eukaryota</taxon>
        <taxon>Fungi</taxon>
        <taxon>Dikarya</taxon>
        <taxon>Basidiomycota</taxon>
        <taxon>Pucciniomycotina</taxon>
        <taxon>Pucciniomycetes</taxon>
        <taxon>Pucciniales</taxon>
        <taxon>Sphaerophragmiaceae</taxon>
        <taxon>Austropuccinia</taxon>
    </lineage>
</organism>
<proteinExistence type="predicted"/>
<name>A0A9Q3KR61_9BASI</name>
<protein>
    <submittedName>
        <fullName evidence="1">Uncharacterized protein</fullName>
    </submittedName>
</protein>
<gene>
    <name evidence="1" type="ORF">O181_124411</name>
</gene>
<dbReference type="EMBL" id="AVOT02118766">
    <property type="protein sequence ID" value="MBW0584696.1"/>
    <property type="molecule type" value="Genomic_DNA"/>
</dbReference>
<comment type="caution">
    <text evidence="1">The sequence shown here is derived from an EMBL/GenBank/DDBJ whole genome shotgun (WGS) entry which is preliminary data.</text>
</comment>
<evidence type="ECO:0000313" key="1">
    <source>
        <dbReference type="EMBL" id="MBW0584696.1"/>
    </source>
</evidence>
<sequence>MCEEIGSKVTLVNQPDDNSISSIIKKIKDLRRQVKNLENSTGHNASLFQEQLERGNKTRLELKEDIQSSSNHISLKIELPRCCTPIPDVKVLFLNNDLHNTIFSNAEVEAM</sequence>
<dbReference type="AlphaFoldDB" id="A0A9Q3KR61"/>
<keyword evidence="2" id="KW-1185">Reference proteome</keyword>